<sequence length="146" mass="16413">MDEPFDSSDDGYVSIGPREYLDRLLAEYGLTEDEARDAVRVRPAPYGMQEYLVHASMLRSQGEFPCAGDAEALEFCREVAEALAADLGVTREEAVAQVNRHWSDNGPDPKPRVWIVGLEIAYHELPEYWAERIREQGDAPAPRASF</sequence>
<dbReference type="RefSeq" id="WP_182844824.1">
    <property type="nucleotide sequence ID" value="NZ_BAAALP010000005.1"/>
</dbReference>
<dbReference type="Proteomes" id="UP000572680">
    <property type="component" value="Unassembled WGS sequence"/>
</dbReference>
<evidence type="ECO:0000313" key="2">
    <source>
        <dbReference type="Proteomes" id="UP000572680"/>
    </source>
</evidence>
<accession>A0A7W3QMG6</accession>
<name>A0A7W3QMG6_ACTNM</name>
<gene>
    <name evidence="1" type="ORF">HNR61_004186</name>
</gene>
<organism evidence="1 2">
    <name type="scientific">Actinomadura namibiensis</name>
    <dbReference type="NCBI Taxonomy" id="182080"/>
    <lineage>
        <taxon>Bacteria</taxon>
        <taxon>Bacillati</taxon>
        <taxon>Actinomycetota</taxon>
        <taxon>Actinomycetes</taxon>
        <taxon>Streptosporangiales</taxon>
        <taxon>Thermomonosporaceae</taxon>
        <taxon>Actinomadura</taxon>
    </lineage>
</organism>
<comment type="caution">
    <text evidence="1">The sequence shown here is derived from an EMBL/GenBank/DDBJ whole genome shotgun (WGS) entry which is preliminary data.</text>
</comment>
<protein>
    <submittedName>
        <fullName evidence="1">Uncharacterized protein YjiS (DUF1127 family)</fullName>
    </submittedName>
</protein>
<dbReference type="AlphaFoldDB" id="A0A7W3QMG6"/>
<reference evidence="1 2" key="1">
    <citation type="submission" date="2020-08" db="EMBL/GenBank/DDBJ databases">
        <title>Genomic Encyclopedia of Type Strains, Phase IV (KMG-IV): sequencing the most valuable type-strain genomes for metagenomic binning, comparative biology and taxonomic classification.</title>
        <authorList>
            <person name="Goeker M."/>
        </authorList>
    </citation>
    <scope>NUCLEOTIDE SEQUENCE [LARGE SCALE GENOMIC DNA]</scope>
    <source>
        <strain evidence="1 2">DSM 44197</strain>
    </source>
</reference>
<proteinExistence type="predicted"/>
<dbReference type="EMBL" id="JACJIA010000005">
    <property type="protein sequence ID" value="MBA8952540.1"/>
    <property type="molecule type" value="Genomic_DNA"/>
</dbReference>
<keyword evidence="2" id="KW-1185">Reference proteome</keyword>
<evidence type="ECO:0000313" key="1">
    <source>
        <dbReference type="EMBL" id="MBA8952540.1"/>
    </source>
</evidence>